<dbReference type="Gene3D" id="3.30.200.20">
    <property type="entry name" value="Phosphorylase Kinase, domain 1"/>
    <property type="match status" value="1"/>
</dbReference>
<keyword evidence="3" id="KW-1185">Reference proteome</keyword>
<dbReference type="Pfam" id="PF01636">
    <property type="entry name" value="APH"/>
    <property type="match status" value="1"/>
</dbReference>
<reference evidence="2 3" key="1">
    <citation type="journal article" date="2024" name="IMA Fungus">
        <title>IMA Genome - F19 : A genome assembly and annotation guide to empower mycologists, including annotated draft genome sequences of Ceratocystis pirilliformis, Diaporthe australafricana, Fusarium ophioides, Paecilomyces lecythidis, and Sporothrix stenoceras.</title>
        <authorList>
            <person name="Aylward J."/>
            <person name="Wilson A.M."/>
            <person name="Visagie C.M."/>
            <person name="Spraker J."/>
            <person name="Barnes I."/>
            <person name="Buitendag C."/>
            <person name="Ceriani C."/>
            <person name="Del Mar Angel L."/>
            <person name="du Plessis D."/>
            <person name="Fuchs T."/>
            <person name="Gasser K."/>
            <person name="Kramer D."/>
            <person name="Li W."/>
            <person name="Munsamy K."/>
            <person name="Piso A."/>
            <person name="Price J.L."/>
            <person name="Sonnekus B."/>
            <person name="Thomas C."/>
            <person name="van der Nest A."/>
            <person name="van Dijk A."/>
            <person name="van Heerden A."/>
            <person name="van Vuuren N."/>
            <person name="Yilmaz N."/>
            <person name="Duong T.A."/>
            <person name="van der Merwe N.A."/>
            <person name="Wingfield M.J."/>
            <person name="Wingfield B.D."/>
        </authorList>
    </citation>
    <scope>NUCLEOTIDE SEQUENCE [LARGE SCALE GENOMIC DNA]</scope>
    <source>
        <strain evidence="2 3">CMW 12675</strain>
    </source>
</reference>
<protein>
    <recommendedName>
        <fullName evidence="1">Aminoglycoside phosphotransferase domain-containing protein</fullName>
    </recommendedName>
</protein>
<evidence type="ECO:0000313" key="2">
    <source>
        <dbReference type="EMBL" id="KAL1898344.1"/>
    </source>
</evidence>
<organism evidence="2 3">
    <name type="scientific">Ceratocystis pirilliformis</name>
    <dbReference type="NCBI Taxonomy" id="259994"/>
    <lineage>
        <taxon>Eukaryota</taxon>
        <taxon>Fungi</taxon>
        <taxon>Dikarya</taxon>
        <taxon>Ascomycota</taxon>
        <taxon>Pezizomycotina</taxon>
        <taxon>Sordariomycetes</taxon>
        <taxon>Hypocreomycetidae</taxon>
        <taxon>Microascales</taxon>
        <taxon>Ceratocystidaceae</taxon>
        <taxon>Ceratocystis</taxon>
    </lineage>
</organism>
<dbReference type="InterPro" id="IPR002575">
    <property type="entry name" value="Aminoglycoside_PTrfase"/>
</dbReference>
<proteinExistence type="predicted"/>
<evidence type="ECO:0000259" key="1">
    <source>
        <dbReference type="Pfam" id="PF01636"/>
    </source>
</evidence>
<dbReference type="Gene3D" id="3.90.1200.10">
    <property type="match status" value="1"/>
</dbReference>
<name>A0ABR3ZDE8_9PEZI</name>
<evidence type="ECO:0000313" key="3">
    <source>
        <dbReference type="Proteomes" id="UP001583280"/>
    </source>
</evidence>
<dbReference type="SUPFAM" id="SSF56112">
    <property type="entry name" value="Protein kinase-like (PK-like)"/>
    <property type="match status" value="1"/>
</dbReference>
<accession>A0ABR3ZDE8</accession>
<dbReference type="Proteomes" id="UP001583280">
    <property type="component" value="Unassembled WGS sequence"/>
</dbReference>
<gene>
    <name evidence="2" type="ORF">Cpir12675_001969</name>
</gene>
<sequence>MQGDSEARVRREVFEALKNTRFAVSELSPVSGGHANFTMRGELKVLIEDTRYVLIKHAEPYMRIQPSFKLDLVRFIEKKIEVEALKIVEHMPCDPRLATESNMPVVSSPRVLYSNPVSNTMVQSYFPSGIDLRSYGFSHLSQPGLGKIEREKVMEFGRALGHWLVNLHSWTNSPTNTAAKALAASNVCGPALKQELNYGGLLAMKEKSPAALELLSDETINGVVNQTRRELDSNTHVVHGDFWTGNIVVPDIPISQITQLTGFVVDWELFSLGHLAVDVGQMIAEMCQLYLFRNILGGLDLAVAFIDAYMSDTGLQSQVNKTRPWATLEERDDFAFRALLHVGAHLICVSPMPGVWGSGEELARVATIGAQLIEAAWAKDRAFFEENEAFGGFFKRP</sequence>
<dbReference type="InterPro" id="IPR011009">
    <property type="entry name" value="Kinase-like_dom_sf"/>
</dbReference>
<dbReference type="EMBL" id="JAWDJO010000034">
    <property type="protein sequence ID" value="KAL1898344.1"/>
    <property type="molecule type" value="Genomic_DNA"/>
</dbReference>
<comment type="caution">
    <text evidence="2">The sequence shown here is derived from an EMBL/GenBank/DDBJ whole genome shotgun (WGS) entry which is preliminary data.</text>
</comment>
<feature type="domain" description="Aminoglycoside phosphotransferase" evidence="1">
    <location>
        <begin position="155"/>
        <end position="284"/>
    </location>
</feature>